<proteinExistence type="predicted"/>
<reference evidence="2" key="1">
    <citation type="submission" date="2020-01" db="EMBL/GenBank/DDBJ databases">
        <authorList>
            <consortium name="DOE Joint Genome Institute"/>
            <person name="Haridas S."/>
            <person name="Albert R."/>
            <person name="Binder M."/>
            <person name="Bloem J."/>
            <person name="Labutti K."/>
            <person name="Salamov A."/>
            <person name="Andreopoulos B."/>
            <person name="Baker S.E."/>
            <person name="Barry K."/>
            <person name="Bills G."/>
            <person name="Bluhm B.H."/>
            <person name="Cannon C."/>
            <person name="Castanera R."/>
            <person name="Culley D.E."/>
            <person name="Daum C."/>
            <person name="Ezra D."/>
            <person name="Gonzalez J.B."/>
            <person name="Henrissat B."/>
            <person name="Kuo A."/>
            <person name="Liang C."/>
            <person name="Lipzen A."/>
            <person name="Lutzoni F."/>
            <person name="Magnuson J."/>
            <person name="Mondo S."/>
            <person name="Nolan M."/>
            <person name="Ohm R."/>
            <person name="Pangilinan J."/>
            <person name="Park H.-J."/>
            <person name="Ramirez L."/>
            <person name="Alfaro M."/>
            <person name="Sun H."/>
            <person name="Tritt A."/>
            <person name="Yoshinaga Y."/>
            <person name="Zwiers L.-H."/>
            <person name="Turgeon B.G."/>
            <person name="Goodwin S.B."/>
            <person name="Spatafora J.W."/>
            <person name="Crous P.W."/>
            <person name="Grigoriev I.V."/>
        </authorList>
    </citation>
    <scope>NUCLEOTIDE SEQUENCE</scope>
    <source>
        <strain evidence="2">P77</strain>
    </source>
</reference>
<feature type="region of interest" description="Disordered" evidence="1">
    <location>
        <begin position="25"/>
        <end position="70"/>
    </location>
</feature>
<organism evidence="2 3">
    <name type="scientific">Decorospora gaudefroyi</name>
    <dbReference type="NCBI Taxonomy" id="184978"/>
    <lineage>
        <taxon>Eukaryota</taxon>
        <taxon>Fungi</taxon>
        <taxon>Dikarya</taxon>
        <taxon>Ascomycota</taxon>
        <taxon>Pezizomycotina</taxon>
        <taxon>Dothideomycetes</taxon>
        <taxon>Pleosporomycetidae</taxon>
        <taxon>Pleosporales</taxon>
        <taxon>Pleosporineae</taxon>
        <taxon>Pleosporaceae</taxon>
        <taxon>Decorospora</taxon>
    </lineage>
</organism>
<evidence type="ECO:0000313" key="3">
    <source>
        <dbReference type="Proteomes" id="UP000800040"/>
    </source>
</evidence>
<keyword evidence="3" id="KW-1185">Reference proteome</keyword>
<feature type="compositionally biased region" description="Basic residues" evidence="1">
    <location>
        <begin position="55"/>
        <end position="70"/>
    </location>
</feature>
<gene>
    <name evidence="2" type="ORF">BDW02DRAFT_572096</name>
</gene>
<dbReference type="Proteomes" id="UP000800040">
    <property type="component" value="Unassembled WGS sequence"/>
</dbReference>
<protein>
    <submittedName>
        <fullName evidence="2">Uncharacterized protein</fullName>
    </submittedName>
</protein>
<dbReference type="OrthoDB" id="5068804at2759"/>
<name>A0A6A5K2S1_9PLEO</name>
<sequence>MHDPEASLLEEGVMFFEDPEIGNRVSEFDEKGSPVQSEEGLDFCQRSTLDDSRVRRTPPKGTLKRHGRHS</sequence>
<dbReference type="AlphaFoldDB" id="A0A6A5K2S1"/>
<dbReference type="EMBL" id="ML975366">
    <property type="protein sequence ID" value="KAF1831339.1"/>
    <property type="molecule type" value="Genomic_DNA"/>
</dbReference>
<evidence type="ECO:0000256" key="1">
    <source>
        <dbReference type="SAM" id="MobiDB-lite"/>
    </source>
</evidence>
<evidence type="ECO:0000313" key="2">
    <source>
        <dbReference type="EMBL" id="KAF1831339.1"/>
    </source>
</evidence>
<accession>A0A6A5K2S1</accession>